<evidence type="ECO:0000313" key="2">
    <source>
        <dbReference type="Proteomes" id="UP001188597"/>
    </source>
</evidence>
<comment type="caution">
    <text evidence="1">The sequence shown here is derived from an EMBL/GenBank/DDBJ whole genome shotgun (WGS) entry which is preliminary data.</text>
</comment>
<name>A0AA89AQF2_9ASTE</name>
<accession>A0AA89AQF2</accession>
<gene>
    <name evidence="1" type="ORF">RJ639_010618</name>
</gene>
<proteinExistence type="predicted"/>
<evidence type="ECO:0000313" key="1">
    <source>
        <dbReference type="EMBL" id="KAK3011267.1"/>
    </source>
</evidence>
<dbReference type="Proteomes" id="UP001188597">
    <property type="component" value="Unassembled WGS sequence"/>
</dbReference>
<keyword evidence="2" id="KW-1185">Reference proteome</keyword>
<sequence>MDANVNYIAYLTKVQTSSLNGFKNDMKPPSYAMAIYSHCYGVSFPYLPAQIFSPVILHLIMEEVGDFVKFESQMAEIFGEQGQESRLLELKSVIHRNEKLDKQEYFIQEKAERSDINTSPITSSNILTWTGSMADQKGPWPRLVTSIALWRGARLRSTQVVEPTS</sequence>
<organism evidence="1 2">
    <name type="scientific">Escallonia herrerae</name>
    <dbReference type="NCBI Taxonomy" id="1293975"/>
    <lineage>
        <taxon>Eukaryota</taxon>
        <taxon>Viridiplantae</taxon>
        <taxon>Streptophyta</taxon>
        <taxon>Embryophyta</taxon>
        <taxon>Tracheophyta</taxon>
        <taxon>Spermatophyta</taxon>
        <taxon>Magnoliopsida</taxon>
        <taxon>eudicotyledons</taxon>
        <taxon>Gunneridae</taxon>
        <taxon>Pentapetalae</taxon>
        <taxon>asterids</taxon>
        <taxon>campanulids</taxon>
        <taxon>Escalloniales</taxon>
        <taxon>Escalloniaceae</taxon>
        <taxon>Escallonia</taxon>
    </lineage>
</organism>
<dbReference type="AlphaFoldDB" id="A0AA89AQF2"/>
<protein>
    <submittedName>
        <fullName evidence="1">Uncharacterized protein</fullName>
    </submittedName>
</protein>
<reference evidence="1" key="1">
    <citation type="submission" date="2022-12" db="EMBL/GenBank/DDBJ databases">
        <title>Draft genome assemblies for two species of Escallonia (Escalloniales).</title>
        <authorList>
            <person name="Chanderbali A."/>
            <person name="Dervinis C."/>
            <person name="Anghel I."/>
            <person name="Soltis D."/>
            <person name="Soltis P."/>
            <person name="Zapata F."/>
        </authorList>
    </citation>
    <scope>NUCLEOTIDE SEQUENCE</scope>
    <source>
        <strain evidence="1">UCBG64.0493</strain>
        <tissue evidence="1">Leaf</tissue>
    </source>
</reference>
<dbReference type="EMBL" id="JAVXUP010001466">
    <property type="protein sequence ID" value="KAK3011267.1"/>
    <property type="molecule type" value="Genomic_DNA"/>
</dbReference>